<protein>
    <recommendedName>
        <fullName evidence="5">DUF3618 domain-containing protein</fullName>
    </recommendedName>
</protein>
<evidence type="ECO:0000256" key="1">
    <source>
        <dbReference type="SAM" id="MobiDB-lite"/>
    </source>
</evidence>
<evidence type="ECO:0008006" key="5">
    <source>
        <dbReference type="Google" id="ProtNLM"/>
    </source>
</evidence>
<dbReference type="Proteomes" id="UP001143463">
    <property type="component" value="Unassembled WGS sequence"/>
</dbReference>
<feature type="region of interest" description="Disordered" evidence="1">
    <location>
        <begin position="1"/>
        <end position="24"/>
    </location>
</feature>
<evidence type="ECO:0000313" key="4">
    <source>
        <dbReference type="Proteomes" id="UP001143463"/>
    </source>
</evidence>
<gene>
    <name evidence="3" type="ORF">GCM10017577_04100</name>
</gene>
<comment type="caution">
    <text evidence="3">The sequence shown here is derived from an EMBL/GenBank/DDBJ whole genome shotgun (WGS) entry which is preliminary data.</text>
</comment>
<evidence type="ECO:0000313" key="3">
    <source>
        <dbReference type="EMBL" id="GLL09270.1"/>
    </source>
</evidence>
<reference evidence="3" key="1">
    <citation type="journal article" date="2014" name="Int. J. Syst. Evol. Microbiol.">
        <title>Complete genome sequence of Corynebacterium casei LMG S-19264T (=DSM 44701T), isolated from a smear-ripened cheese.</title>
        <authorList>
            <consortium name="US DOE Joint Genome Institute (JGI-PGF)"/>
            <person name="Walter F."/>
            <person name="Albersmeier A."/>
            <person name="Kalinowski J."/>
            <person name="Ruckert C."/>
        </authorList>
    </citation>
    <scope>NUCLEOTIDE SEQUENCE</scope>
    <source>
        <strain evidence="3">VKM Ac-1069</strain>
    </source>
</reference>
<dbReference type="AlphaFoldDB" id="A0A9W6KY08"/>
<keyword evidence="4" id="KW-1185">Reference proteome</keyword>
<organism evidence="3 4">
    <name type="scientific">Pseudonocardia halophobica</name>
    <dbReference type="NCBI Taxonomy" id="29401"/>
    <lineage>
        <taxon>Bacteria</taxon>
        <taxon>Bacillati</taxon>
        <taxon>Actinomycetota</taxon>
        <taxon>Actinomycetes</taxon>
        <taxon>Pseudonocardiales</taxon>
        <taxon>Pseudonocardiaceae</taxon>
        <taxon>Pseudonocardia</taxon>
    </lineage>
</organism>
<sequence length="106" mass="11855">MADPQEDDRPVVDGTRATPEELRAEVERLTDERRQEADELREDIGATVHELAERLDLPSRAKARLRSVPPVAWAGAAGAAVLVTGLVALLKARRNASTRRPRRRRR</sequence>
<evidence type="ECO:0000256" key="2">
    <source>
        <dbReference type="SAM" id="Phobius"/>
    </source>
</evidence>
<name>A0A9W6KY08_9PSEU</name>
<dbReference type="EMBL" id="BSFQ01000001">
    <property type="protein sequence ID" value="GLL09270.1"/>
    <property type="molecule type" value="Genomic_DNA"/>
</dbReference>
<keyword evidence="2" id="KW-0812">Transmembrane</keyword>
<accession>A0A9W6KY08</accession>
<feature type="transmembrane region" description="Helical" evidence="2">
    <location>
        <begin position="71"/>
        <end position="90"/>
    </location>
</feature>
<keyword evidence="2" id="KW-1133">Transmembrane helix</keyword>
<proteinExistence type="predicted"/>
<dbReference type="RefSeq" id="WP_037041887.1">
    <property type="nucleotide sequence ID" value="NZ_BAAAUZ010000015.1"/>
</dbReference>
<keyword evidence="2" id="KW-0472">Membrane</keyword>
<reference evidence="3" key="2">
    <citation type="submission" date="2023-01" db="EMBL/GenBank/DDBJ databases">
        <authorList>
            <person name="Sun Q."/>
            <person name="Evtushenko L."/>
        </authorList>
    </citation>
    <scope>NUCLEOTIDE SEQUENCE</scope>
    <source>
        <strain evidence="3">VKM Ac-1069</strain>
    </source>
</reference>